<feature type="non-terminal residue" evidence="7">
    <location>
        <position position="1"/>
    </location>
</feature>
<evidence type="ECO:0000256" key="1">
    <source>
        <dbReference type="ARBA" id="ARBA00000370"/>
    </source>
</evidence>
<dbReference type="EMBL" id="BARS01046608">
    <property type="protein sequence ID" value="GAG31002.1"/>
    <property type="molecule type" value="Genomic_DNA"/>
</dbReference>
<dbReference type="PANTHER" id="PTHR31209">
    <property type="entry name" value="COFACTOR-INDEPENDENT PHOSPHOGLYCERATE MUTASE"/>
    <property type="match status" value="1"/>
</dbReference>
<dbReference type="Gene3D" id="3.40.720.10">
    <property type="entry name" value="Alkaline Phosphatase, subunit A"/>
    <property type="match status" value="1"/>
</dbReference>
<dbReference type="InterPro" id="IPR017850">
    <property type="entry name" value="Alkaline_phosphatase_core_sf"/>
</dbReference>
<evidence type="ECO:0000256" key="5">
    <source>
        <dbReference type="ARBA" id="ARBA00023152"/>
    </source>
</evidence>
<dbReference type="InterPro" id="IPR004456">
    <property type="entry name" value="Pglycerate_mutase_ApgM"/>
</dbReference>
<comment type="caution">
    <text evidence="7">The sequence shown here is derived from an EMBL/GenBank/DDBJ whole genome shotgun (WGS) entry which is preliminary data.</text>
</comment>
<gene>
    <name evidence="7" type="ORF">S01H1_70125</name>
</gene>
<evidence type="ECO:0000313" key="7">
    <source>
        <dbReference type="EMBL" id="GAG31002.1"/>
    </source>
</evidence>
<dbReference type="PANTHER" id="PTHR31209:SF0">
    <property type="entry name" value="METALLOENZYME DOMAIN-CONTAINING PROTEIN"/>
    <property type="match status" value="1"/>
</dbReference>
<dbReference type="GO" id="GO:0004619">
    <property type="term" value="F:phosphoglycerate mutase activity"/>
    <property type="evidence" value="ECO:0007669"/>
    <property type="project" value="UniProtKB-EC"/>
</dbReference>
<sequence length="156" mass="17171">GCIAVYPMYRGVSRLVGMDLIGGPENLEEEITVLEKSWDDYDFFFFHFKYTDSKGEDGDVAGKVKEVEKFDKQLPKILKLKPDVVIVTGDHSTPTQLKSHSWHPVPLLISAPALRADSGRKFGETECTAGSLGRIKSTDIMALAMAHAGKLLKFGA</sequence>
<keyword evidence="5" id="KW-0324">Glycolysis</keyword>
<dbReference type="InterPro" id="IPR006124">
    <property type="entry name" value="Metalloenzyme"/>
</dbReference>
<evidence type="ECO:0000256" key="2">
    <source>
        <dbReference type="ARBA" id="ARBA00002315"/>
    </source>
</evidence>
<dbReference type="Pfam" id="PF01676">
    <property type="entry name" value="Metalloenzyme"/>
    <property type="match status" value="1"/>
</dbReference>
<accession>X0X6K0</accession>
<name>X0X6K0_9ZZZZ</name>
<feature type="domain" description="Metalloenzyme" evidence="6">
    <location>
        <begin position="33"/>
        <end position="145"/>
    </location>
</feature>
<reference evidence="7" key="1">
    <citation type="journal article" date="2014" name="Front. Microbiol.">
        <title>High frequency of phylogenetically diverse reductive dehalogenase-homologous genes in deep subseafloor sedimentary metagenomes.</title>
        <authorList>
            <person name="Kawai M."/>
            <person name="Futagami T."/>
            <person name="Toyoda A."/>
            <person name="Takaki Y."/>
            <person name="Nishi S."/>
            <person name="Hori S."/>
            <person name="Arai W."/>
            <person name="Tsubouchi T."/>
            <person name="Morono Y."/>
            <person name="Uchiyama I."/>
            <person name="Ito T."/>
            <person name="Fujiyama A."/>
            <person name="Inagaki F."/>
            <person name="Takami H."/>
        </authorList>
    </citation>
    <scope>NUCLEOTIDE SEQUENCE</scope>
    <source>
        <strain evidence="7">Expedition CK06-06</strain>
    </source>
</reference>
<dbReference type="GO" id="GO:0006096">
    <property type="term" value="P:glycolytic process"/>
    <property type="evidence" value="ECO:0007669"/>
    <property type="project" value="UniProtKB-KW"/>
</dbReference>
<dbReference type="AlphaFoldDB" id="X0X6K0"/>
<comment type="catalytic activity">
    <reaction evidence="1">
        <text>(2R)-2-phosphoglycerate = (2R)-3-phosphoglycerate</text>
        <dbReference type="Rhea" id="RHEA:15901"/>
        <dbReference type="ChEBI" id="CHEBI:58272"/>
        <dbReference type="ChEBI" id="CHEBI:58289"/>
        <dbReference type="EC" id="5.4.2.12"/>
    </reaction>
</comment>
<comment type="similarity">
    <text evidence="4">Belongs to the BPG-independent phosphoglycerate mutase family. A-PGAM subfamily.</text>
</comment>
<comment type="pathway">
    <text evidence="3">Carbohydrate degradation.</text>
</comment>
<evidence type="ECO:0000256" key="3">
    <source>
        <dbReference type="ARBA" id="ARBA00004921"/>
    </source>
</evidence>
<proteinExistence type="inferred from homology"/>
<evidence type="ECO:0000256" key="4">
    <source>
        <dbReference type="ARBA" id="ARBA00005524"/>
    </source>
</evidence>
<dbReference type="SUPFAM" id="SSF53649">
    <property type="entry name" value="Alkaline phosphatase-like"/>
    <property type="match status" value="1"/>
</dbReference>
<dbReference type="GO" id="GO:0046872">
    <property type="term" value="F:metal ion binding"/>
    <property type="evidence" value="ECO:0007669"/>
    <property type="project" value="InterPro"/>
</dbReference>
<comment type="function">
    <text evidence="2">Catalyzes the interconversion of 2-phosphoglycerate and 3-phosphoglycerate.</text>
</comment>
<organism evidence="7">
    <name type="scientific">marine sediment metagenome</name>
    <dbReference type="NCBI Taxonomy" id="412755"/>
    <lineage>
        <taxon>unclassified sequences</taxon>
        <taxon>metagenomes</taxon>
        <taxon>ecological metagenomes</taxon>
    </lineage>
</organism>
<protein>
    <recommendedName>
        <fullName evidence="6">Metalloenzyme domain-containing protein</fullName>
    </recommendedName>
</protein>
<evidence type="ECO:0000259" key="6">
    <source>
        <dbReference type="Pfam" id="PF01676"/>
    </source>
</evidence>